<dbReference type="HAMAP" id="MF_01930">
    <property type="entry name" value="PurN"/>
    <property type="match status" value="1"/>
</dbReference>
<comment type="catalytic activity">
    <reaction evidence="5 6">
        <text>N(1)-(5-phospho-beta-D-ribosyl)glycinamide + (6R)-10-formyltetrahydrofolate = N(2)-formyl-N(1)-(5-phospho-beta-D-ribosyl)glycinamide + (6S)-5,6,7,8-tetrahydrofolate + H(+)</text>
        <dbReference type="Rhea" id="RHEA:15053"/>
        <dbReference type="ChEBI" id="CHEBI:15378"/>
        <dbReference type="ChEBI" id="CHEBI:57453"/>
        <dbReference type="ChEBI" id="CHEBI:143788"/>
        <dbReference type="ChEBI" id="CHEBI:147286"/>
        <dbReference type="ChEBI" id="CHEBI:195366"/>
        <dbReference type="EC" id="2.1.2.2"/>
    </reaction>
</comment>
<evidence type="ECO:0000256" key="4">
    <source>
        <dbReference type="ARBA" id="ARBA00038440"/>
    </source>
</evidence>
<dbReference type="AlphaFoldDB" id="A0A402CXX2"/>
<keyword evidence="2 6" id="KW-0808">Transferase</keyword>
<evidence type="ECO:0000256" key="5">
    <source>
        <dbReference type="ARBA" id="ARBA00047664"/>
    </source>
</evidence>
<evidence type="ECO:0000256" key="2">
    <source>
        <dbReference type="ARBA" id="ARBA00022679"/>
    </source>
</evidence>
<dbReference type="GO" id="GO:0006189">
    <property type="term" value="P:'de novo' IMP biosynthetic process"/>
    <property type="evidence" value="ECO:0007669"/>
    <property type="project" value="UniProtKB-UniRule"/>
</dbReference>
<organism evidence="7 8">
    <name type="scientific">Capsulimonas corticalis</name>
    <dbReference type="NCBI Taxonomy" id="2219043"/>
    <lineage>
        <taxon>Bacteria</taxon>
        <taxon>Bacillati</taxon>
        <taxon>Armatimonadota</taxon>
        <taxon>Armatimonadia</taxon>
        <taxon>Capsulimonadales</taxon>
        <taxon>Capsulimonadaceae</taxon>
        <taxon>Capsulimonas</taxon>
    </lineage>
</organism>
<protein>
    <recommendedName>
        <fullName evidence="6">Phosphoribosylglycinamide formyltransferase</fullName>
        <ecNumber evidence="6">2.1.2.2</ecNumber>
    </recommendedName>
    <alternativeName>
        <fullName evidence="6">5'-phosphoribosylglycinamide transformylase</fullName>
    </alternativeName>
    <alternativeName>
        <fullName evidence="6">GAR transformylase</fullName>
        <shortName evidence="6">GART</shortName>
    </alternativeName>
</protein>
<dbReference type="GO" id="GO:0004644">
    <property type="term" value="F:phosphoribosylglycinamide formyltransferase activity"/>
    <property type="evidence" value="ECO:0007669"/>
    <property type="project" value="UniProtKB-UniRule"/>
</dbReference>
<feature type="binding site" evidence="6">
    <location>
        <position position="106"/>
    </location>
    <ligand>
        <name>(6R)-10-formyltetrahydrofolate</name>
        <dbReference type="ChEBI" id="CHEBI:195366"/>
    </ligand>
</feature>
<dbReference type="PROSITE" id="PS00373">
    <property type="entry name" value="GART"/>
    <property type="match status" value="1"/>
</dbReference>
<comment type="caution">
    <text evidence="6">Lacks conserved residue(s) required for the propagation of feature annotation.</text>
</comment>
<dbReference type="KEGG" id="ccot:CCAX7_42260"/>
<dbReference type="SUPFAM" id="SSF53328">
    <property type="entry name" value="Formyltransferase"/>
    <property type="match status" value="1"/>
</dbReference>
<comment type="similarity">
    <text evidence="4 6">Belongs to the GART family.</text>
</comment>
<dbReference type="EMBL" id="AP025739">
    <property type="protein sequence ID" value="BDI32175.1"/>
    <property type="molecule type" value="Genomic_DNA"/>
</dbReference>
<sequence length="205" mass="21894">MSGRHGRGSNMQAIVDACQDGRIDGQIVTVIGNFASSPALHRAAGIGLRTATVPSPKGSTDHDEHLYSEALLAELRAADAELICLAGYVRKLPTAIVSAYPGRVMNIHNALLPSFGGKGMYGGHVHQAVIDYGVKFSGCTVHFVDENYDSGPIILQETVPVEDDDTAETLAARVLIAEHRSYPRAVALFAAGKLRIEGRRVFTAK</sequence>
<dbReference type="PANTHER" id="PTHR43369">
    <property type="entry name" value="PHOSPHORIBOSYLGLYCINAMIDE FORMYLTRANSFERASE"/>
    <property type="match status" value="1"/>
</dbReference>
<feature type="active site" description="Proton donor" evidence="6">
    <location>
        <position position="108"/>
    </location>
</feature>
<dbReference type="PANTHER" id="PTHR43369:SF2">
    <property type="entry name" value="PHOSPHORIBOSYLGLYCINAMIDE FORMYLTRANSFERASE"/>
    <property type="match status" value="1"/>
</dbReference>
<evidence type="ECO:0000256" key="6">
    <source>
        <dbReference type="HAMAP-Rule" id="MF_01930"/>
    </source>
</evidence>
<evidence type="ECO:0000313" key="8">
    <source>
        <dbReference type="Proteomes" id="UP000287394"/>
    </source>
</evidence>
<dbReference type="FunCoup" id="A0A402CXX2">
    <property type="interactions" value="507"/>
</dbReference>
<comment type="pathway">
    <text evidence="1 6">Purine metabolism; IMP biosynthesis via de novo pathway; N(2)-formyl-N(1)-(5-phospho-D-ribosyl)glycinamide from N(1)-(5-phospho-D-ribosyl)glycinamide (10-formyl THF route): step 1/1.</text>
</comment>
<dbReference type="NCBIfam" id="TIGR00639">
    <property type="entry name" value="PurN"/>
    <property type="match status" value="1"/>
</dbReference>
<name>A0A402CXX2_9BACT</name>
<dbReference type="GO" id="GO:0005737">
    <property type="term" value="C:cytoplasm"/>
    <property type="evidence" value="ECO:0007669"/>
    <property type="project" value="TreeGrafter"/>
</dbReference>
<accession>A0A402CXX2</accession>
<comment type="function">
    <text evidence="6">Catalyzes the transfer of a formyl group from 10-formyltetrahydrofolate to 5-phospho-ribosyl-glycinamide (GAR), producing 5-phospho-ribosyl-N-formylglycinamide (FGAR) and tetrahydrofolate.</text>
</comment>
<evidence type="ECO:0000256" key="3">
    <source>
        <dbReference type="ARBA" id="ARBA00022755"/>
    </source>
</evidence>
<feature type="binding site" evidence="6">
    <location>
        <begin position="8"/>
        <end position="10"/>
    </location>
    <ligand>
        <name>N(1)-(5-phospho-beta-D-ribosyl)glycinamide</name>
        <dbReference type="ChEBI" id="CHEBI:143788"/>
    </ligand>
</feature>
<proteinExistence type="inferred from homology"/>
<dbReference type="InterPro" id="IPR036477">
    <property type="entry name" value="Formyl_transf_N_sf"/>
</dbReference>
<dbReference type="InterPro" id="IPR004607">
    <property type="entry name" value="GART"/>
</dbReference>
<feature type="site" description="Raises pKa of active site His" evidence="6">
    <location>
        <position position="149"/>
    </location>
</feature>
<dbReference type="EC" id="2.1.2.2" evidence="6"/>
<dbReference type="InterPro" id="IPR001555">
    <property type="entry name" value="GART_AS"/>
</dbReference>
<keyword evidence="3 6" id="KW-0658">Purine biosynthesis</keyword>
<evidence type="ECO:0000313" key="7">
    <source>
        <dbReference type="EMBL" id="BDI32175.1"/>
    </source>
</evidence>
<evidence type="ECO:0000256" key="1">
    <source>
        <dbReference type="ARBA" id="ARBA00005054"/>
    </source>
</evidence>
<dbReference type="Proteomes" id="UP000287394">
    <property type="component" value="Chromosome"/>
</dbReference>
<reference evidence="7 8" key="1">
    <citation type="journal article" date="2019" name="Int. J. Syst. Evol. Microbiol.">
        <title>Capsulimonas corticalis gen. nov., sp. nov., an aerobic capsulated bacterium, of a novel bacterial order, Capsulimonadales ord. nov., of the class Armatimonadia of the phylum Armatimonadetes.</title>
        <authorList>
            <person name="Li J."/>
            <person name="Kudo C."/>
            <person name="Tonouchi A."/>
        </authorList>
    </citation>
    <scope>NUCLEOTIDE SEQUENCE [LARGE SCALE GENOMIC DNA]</scope>
    <source>
        <strain evidence="7 8">AX-7</strain>
    </source>
</reference>
<dbReference type="CDD" id="cd08645">
    <property type="entry name" value="FMT_core_GART"/>
    <property type="match status" value="1"/>
</dbReference>
<dbReference type="InterPro" id="IPR002376">
    <property type="entry name" value="Formyl_transf_N"/>
</dbReference>
<dbReference type="Gene3D" id="3.40.50.170">
    <property type="entry name" value="Formyl transferase, N-terminal domain"/>
    <property type="match status" value="1"/>
</dbReference>
<keyword evidence="8" id="KW-1185">Reference proteome</keyword>
<gene>
    <name evidence="6 7" type="primary">purN</name>
    <name evidence="7" type="ORF">CCAX7_42260</name>
</gene>
<dbReference type="Pfam" id="PF00551">
    <property type="entry name" value="Formyl_trans_N"/>
    <property type="match status" value="1"/>
</dbReference>